<sequence length="183" mass="18131">MKSLVKKATIVGSLIFSLAMATGAQATSLGVISGTTTFSGSTTAGPYDQPFSFSLATSNSTVFVLLEIDSSASAGISGAALYAGDLSSVADALGPAIATGTVSTSNPVGTGGATFLVQTLAGSTPVLTAGQDYTLFVTGTGIGNSSYAGVIALAPVPEPETLAMLLAGLGMMGAVVQRRRNRR</sequence>
<keyword evidence="1" id="KW-0732">Signal</keyword>
<dbReference type="AlphaFoldDB" id="A0A857JAT6"/>
<name>A0A857JAT6_9BURK</name>
<dbReference type="KEGG" id="xyk:GT347_24225"/>
<accession>A0A857JAT6</accession>
<keyword evidence="4" id="KW-1185">Reference proteome</keyword>
<feature type="domain" description="Ice-binding protein C-terminal" evidence="2">
    <location>
        <begin position="155"/>
        <end position="180"/>
    </location>
</feature>
<dbReference type="Pfam" id="PF07589">
    <property type="entry name" value="PEP-CTERM"/>
    <property type="match status" value="1"/>
</dbReference>
<dbReference type="NCBIfam" id="TIGR02595">
    <property type="entry name" value="PEP_CTERM"/>
    <property type="match status" value="1"/>
</dbReference>
<reference evidence="3 4" key="1">
    <citation type="submission" date="2020-01" db="EMBL/GenBank/DDBJ databases">
        <title>Genome sequencing of strain KACC 21265.</title>
        <authorList>
            <person name="Heo J."/>
            <person name="Kim S.-J."/>
            <person name="Kim J.-S."/>
            <person name="Hong S.-B."/>
            <person name="Kwon S.-W."/>
        </authorList>
    </citation>
    <scope>NUCLEOTIDE SEQUENCE [LARGE SCALE GENOMIC DNA]</scope>
    <source>
        <strain evidence="3 4">KACC 21265</strain>
    </source>
</reference>
<feature type="chain" id="PRO_5032976392" evidence="1">
    <location>
        <begin position="27"/>
        <end position="183"/>
    </location>
</feature>
<dbReference type="NCBIfam" id="NF038126">
    <property type="entry name" value="PEP_CTERM_FxDxF"/>
    <property type="match status" value="1"/>
</dbReference>
<evidence type="ECO:0000313" key="4">
    <source>
        <dbReference type="Proteomes" id="UP000464787"/>
    </source>
</evidence>
<organism evidence="3 4">
    <name type="scientific">Xylophilus rhododendri</name>
    <dbReference type="NCBI Taxonomy" id="2697032"/>
    <lineage>
        <taxon>Bacteria</taxon>
        <taxon>Pseudomonadati</taxon>
        <taxon>Pseudomonadota</taxon>
        <taxon>Betaproteobacteria</taxon>
        <taxon>Burkholderiales</taxon>
        <taxon>Xylophilus</taxon>
    </lineage>
</organism>
<dbReference type="Proteomes" id="UP000464787">
    <property type="component" value="Chromosome"/>
</dbReference>
<dbReference type="InterPro" id="IPR013424">
    <property type="entry name" value="Ice-binding_C"/>
</dbReference>
<feature type="signal peptide" evidence="1">
    <location>
        <begin position="1"/>
        <end position="26"/>
    </location>
</feature>
<proteinExistence type="predicted"/>
<evidence type="ECO:0000256" key="1">
    <source>
        <dbReference type="SAM" id="SignalP"/>
    </source>
</evidence>
<dbReference type="EMBL" id="CP047650">
    <property type="protein sequence ID" value="QHJ00818.1"/>
    <property type="molecule type" value="Genomic_DNA"/>
</dbReference>
<dbReference type="RefSeq" id="WP_160554627.1">
    <property type="nucleotide sequence ID" value="NZ_CP047650.1"/>
</dbReference>
<evidence type="ECO:0000259" key="2">
    <source>
        <dbReference type="Pfam" id="PF07589"/>
    </source>
</evidence>
<evidence type="ECO:0000313" key="3">
    <source>
        <dbReference type="EMBL" id="QHJ00818.1"/>
    </source>
</evidence>
<protein>
    <submittedName>
        <fullName evidence="3">PEP-CTERM sorting domain-containing protein</fullName>
    </submittedName>
</protein>
<gene>
    <name evidence="3" type="ORF">GT347_24225</name>
</gene>